<gene>
    <name evidence="4" type="ORF">CA260_06400</name>
</gene>
<dbReference type="PIRSF" id="PIRSF037495">
    <property type="entry name" value="Opine_OX_OoxA/HcnB"/>
    <property type="match status" value="1"/>
</dbReference>
<dbReference type="GO" id="GO:0016491">
    <property type="term" value="F:oxidoreductase activity"/>
    <property type="evidence" value="ECO:0007669"/>
    <property type="project" value="UniProtKB-KW"/>
</dbReference>
<name>A0A328P9Q8_9GAMM</name>
<dbReference type="PANTHER" id="PTHR42949:SF3">
    <property type="entry name" value="ANAEROBIC GLYCEROL-3-PHOSPHATE DEHYDROGENASE SUBUNIT B"/>
    <property type="match status" value="1"/>
</dbReference>
<keyword evidence="1" id="KW-0560">Oxidoreductase</keyword>
<protein>
    <submittedName>
        <fullName evidence="4">Oxidoreductase</fullName>
    </submittedName>
</protein>
<dbReference type="SUPFAM" id="SSF51905">
    <property type="entry name" value="FAD/NAD(P)-binding domain"/>
    <property type="match status" value="1"/>
</dbReference>
<dbReference type="Gene3D" id="1.10.10.1100">
    <property type="entry name" value="BFD-like [2Fe-2S]-binding domain"/>
    <property type="match status" value="1"/>
</dbReference>
<keyword evidence="5" id="KW-1185">Reference proteome</keyword>
<comment type="caution">
    <text evidence="4">The sequence shown here is derived from an EMBL/GenBank/DDBJ whole genome shotgun (WGS) entry which is preliminary data.</text>
</comment>
<dbReference type="CDD" id="cd19946">
    <property type="entry name" value="GlpA-like_Fer2_BFD-like"/>
    <property type="match status" value="1"/>
</dbReference>
<reference evidence="4 5" key="1">
    <citation type="journal article" date="2018" name="Genet. Mol. Biol.">
        <title>The genome sequence of Dyella jiangningensis FCAV SCS01 from a lignocellulose-decomposing microbial consortium metagenome reveals potential for biotechnological applications.</title>
        <authorList>
            <person name="Desiderato J.G."/>
            <person name="Alvarenga D.O."/>
            <person name="Constancio M.T.L."/>
            <person name="Alves L.M.C."/>
            <person name="Varani A.M."/>
        </authorList>
    </citation>
    <scope>NUCLEOTIDE SEQUENCE [LARGE SCALE GENOMIC DNA]</scope>
    <source>
        <strain evidence="4 5">FCAV SCS01</strain>
    </source>
</reference>
<dbReference type="Pfam" id="PF07992">
    <property type="entry name" value="Pyr_redox_2"/>
    <property type="match status" value="1"/>
</dbReference>
<dbReference type="PRINTS" id="PR00469">
    <property type="entry name" value="PNDRDTASEII"/>
</dbReference>
<sequence length="462" mass="48903">MPDRYDVLVVGAGPAGLAAAQTAAAHGARVGLLDAQPRPGGQVWRHDVRRQAPRAARDAIEKLQSVDVLASHSVVAVEASTLRVETPQSSRLIGYGSLILATGARELLLPFPGWTLPGVTGAGGLQVLTKQGWPVEGKRVVVAGSGPLLLAAADTLRKHGARVLGIFEQAPAATVRAFARQLRHWPARAVQAAGLRLRLAGVPYRFGSFVRRAHGEDTVQRIDIEMPNGPQTLECDLLAVGYGLVPNTELAQMLGCAMDYLGPHPHVSVDRLLRTSVEDVYAAGEAGGIGGLAVARIEGAMAGHVATGHSVAAHALLPQRDRERRFGALLARHFALDPRLHTLAADDTLICRCEDVTLGELDGFTDARAAKLATRCGMGACQGRICGTALAELGRFPRSGARPPIFPARLATLAGLGAYSRSLHGPRRELFARRPRKNEGVYVNTQPSDDAGMQANRPGPEG</sequence>
<evidence type="ECO:0000256" key="2">
    <source>
        <dbReference type="SAM" id="MobiDB-lite"/>
    </source>
</evidence>
<dbReference type="InterPro" id="IPR051691">
    <property type="entry name" value="Metab_Enz_Cyan_OpOx_G3PDH"/>
</dbReference>
<proteinExistence type="predicted"/>
<dbReference type="PANTHER" id="PTHR42949">
    <property type="entry name" value="ANAEROBIC GLYCEROL-3-PHOSPHATE DEHYDROGENASE SUBUNIT B"/>
    <property type="match status" value="1"/>
</dbReference>
<dbReference type="PRINTS" id="PR00368">
    <property type="entry name" value="FADPNR"/>
</dbReference>
<dbReference type="InterPro" id="IPR017224">
    <property type="entry name" value="Opine_Oxase_asu/HCN_bsu"/>
</dbReference>
<evidence type="ECO:0000259" key="3">
    <source>
        <dbReference type="Pfam" id="PF07992"/>
    </source>
</evidence>
<dbReference type="Proteomes" id="UP000248926">
    <property type="component" value="Unassembled WGS sequence"/>
</dbReference>
<dbReference type="AlphaFoldDB" id="A0A328P9Q8"/>
<dbReference type="OrthoDB" id="9801699at2"/>
<accession>A0A328P9Q8</accession>
<dbReference type="EMBL" id="NFZS01000001">
    <property type="protein sequence ID" value="RAO77502.1"/>
    <property type="molecule type" value="Genomic_DNA"/>
</dbReference>
<evidence type="ECO:0000313" key="4">
    <source>
        <dbReference type="EMBL" id="RAO77502.1"/>
    </source>
</evidence>
<dbReference type="InterPro" id="IPR041854">
    <property type="entry name" value="BFD-like_2Fe2S-bd_dom_sf"/>
</dbReference>
<evidence type="ECO:0000313" key="5">
    <source>
        <dbReference type="Proteomes" id="UP000248926"/>
    </source>
</evidence>
<dbReference type="InterPro" id="IPR023753">
    <property type="entry name" value="FAD/NAD-binding_dom"/>
</dbReference>
<feature type="region of interest" description="Disordered" evidence="2">
    <location>
        <begin position="434"/>
        <end position="462"/>
    </location>
</feature>
<evidence type="ECO:0000256" key="1">
    <source>
        <dbReference type="ARBA" id="ARBA00023002"/>
    </source>
</evidence>
<feature type="domain" description="FAD/NAD(P)-binding" evidence="3">
    <location>
        <begin position="5"/>
        <end position="289"/>
    </location>
</feature>
<organism evidence="4 5">
    <name type="scientific">Dyella jiangningensis</name>
    <dbReference type="NCBI Taxonomy" id="1379159"/>
    <lineage>
        <taxon>Bacteria</taxon>
        <taxon>Pseudomonadati</taxon>
        <taxon>Pseudomonadota</taxon>
        <taxon>Gammaproteobacteria</taxon>
        <taxon>Lysobacterales</taxon>
        <taxon>Rhodanobacteraceae</taxon>
        <taxon>Dyella</taxon>
    </lineage>
</organism>
<dbReference type="InterPro" id="IPR036188">
    <property type="entry name" value="FAD/NAD-bd_sf"/>
</dbReference>
<dbReference type="Gene3D" id="3.50.50.60">
    <property type="entry name" value="FAD/NAD(P)-binding domain"/>
    <property type="match status" value="3"/>
</dbReference>